<evidence type="ECO:0000256" key="1">
    <source>
        <dbReference type="SAM" id="Phobius"/>
    </source>
</evidence>
<feature type="signal peptide" evidence="2">
    <location>
        <begin position="1"/>
        <end position="16"/>
    </location>
</feature>
<evidence type="ECO:0000256" key="2">
    <source>
        <dbReference type="SAM" id="SignalP"/>
    </source>
</evidence>
<sequence>MYVRTWWLTLVLGAAGEACTPVRSAGLLQKAARHRSAGGVRAVNYGLPGCLCVGVDGVKRTKRQEPFIGAHCDNWTGPCKQEPCERWCFVDPCQCNVSSRESAATEPLWRGPGMSMCALPSLPPWSSTLQLTWEGRKLHLSEETCHSPPPTRGAKGTSPSDGRFCNAYDEESYGDRKCKCIGVEHLKGQVAVEVAGETATYPADVGSRCAAWDAEPLSLCAREDAPSWCQKSWCYVDPCACAIAEPPKVSTYFPSASYRKRPLYYSYETCGAQDSFTPDSSKACVNQETEARCLSLGADPEDPELRKCAWGGPEIKCLGKELLHMCQVDEETLSHWSWWSFSYGDVGSQQLLGAVVTSAVYVVILCLFIAVLRGFY</sequence>
<protein>
    <submittedName>
        <fullName evidence="3">Uncharacterized protein</fullName>
    </submittedName>
</protein>
<evidence type="ECO:0000313" key="4">
    <source>
        <dbReference type="Proteomes" id="UP001642464"/>
    </source>
</evidence>
<keyword evidence="1" id="KW-0812">Transmembrane</keyword>
<organism evidence="3 4">
    <name type="scientific">Durusdinium trenchii</name>
    <dbReference type="NCBI Taxonomy" id="1381693"/>
    <lineage>
        <taxon>Eukaryota</taxon>
        <taxon>Sar</taxon>
        <taxon>Alveolata</taxon>
        <taxon>Dinophyceae</taxon>
        <taxon>Suessiales</taxon>
        <taxon>Symbiodiniaceae</taxon>
        <taxon>Durusdinium</taxon>
    </lineage>
</organism>
<keyword evidence="2" id="KW-0732">Signal</keyword>
<keyword evidence="4" id="KW-1185">Reference proteome</keyword>
<dbReference type="Proteomes" id="UP001642464">
    <property type="component" value="Unassembled WGS sequence"/>
</dbReference>
<gene>
    <name evidence="3" type="ORF">SCF082_LOCUS23355</name>
</gene>
<proteinExistence type="predicted"/>
<feature type="chain" id="PRO_5045669057" evidence="2">
    <location>
        <begin position="17"/>
        <end position="376"/>
    </location>
</feature>
<dbReference type="EMBL" id="CAXAMM010016914">
    <property type="protein sequence ID" value="CAK9040035.1"/>
    <property type="molecule type" value="Genomic_DNA"/>
</dbReference>
<name>A0ABP0LLJ4_9DINO</name>
<evidence type="ECO:0000313" key="3">
    <source>
        <dbReference type="EMBL" id="CAK9040035.1"/>
    </source>
</evidence>
<reference evidence="3 4" key="1">
    <citation type="submission" date="2024-02" db="EMBL/GenBank/DDBJ databases">
        <authorList>
            <person name="Chen Y."/>
            <person name="Shah S."/>
            <person name="Dougan E. K."/>
            <person name="Thang M."/>
            <person name="Chan C."/>
        </authorList>
    </citation>
    <scope>NUCLEOTIDE SEQUENCE [LARGE SCALE GENOMIC DNA]</scope>
</reference>
<comment type="caution">
    <text evidence="3">The sequence shown here is derived from an EMBL/GenBank/DDBJ whole genome shotgun (WGS) entry which is preliminary data.</text>
</comment>
<keyword evidence="1" id="KW-0472">Membrane</keyword>
<keyword evidence="1" id="KW-1133">Transmembrane helix</keyword>
<feature type="transmembrane region" description="Helical" evidence="1">
    <location>
        <begin position="351"/>
        <end position="372"/>
    </location>
</feature>
<accession>A0ABP0LLJ4</accession>